<sequence>MSNGFFHLFAKNKQSGTIKDMNTITKEKQGIREKSELEHLKAKAEILDDLIELIEDKYLGRLMKNAEKEKSIALKGAKKLLVE</sequence>
<protein>
    <submittedName>
        <fullName evidence="1">Uncharacterized protein</fullName>
    </submittedName>
</protein>
<reference evidence="1 2" key="1">
    <citation type="journal article" date="2016" name="Nat. Commun.">
        <title>Thousands of microbial genomes shed light on interconnected biogeochemical processes in an aquifer system.</title>
        <authorList>
            <person name="Anantharaman K."/>
            <person name="Brown C.T."/>
            <person name="Hug L.A."/>
            <person name="Sharon I."/>
            <person name="Castelle C.J."/>
            <person name="Probst A.J."/>
            <person name="Thomas B.C."/>
            <person name="Singh A."/>
            <person name="Wilkins M.J."/>
            <person name="Karaoz U."/>
            <person name="Brodie E.L."/>
            <person name="Williams K.H."/>
            <person name="Hubbard S.S."/>
            <person name="Banfield J.F."/>
        </authorList>
    </citation>
    <scope>NUCLEOTIDE SEQUENCE [LARGE SCALE GENOMIC DNA]</scope>
</reference>
<dbReference type="AlphaFoldDB" id="A0A1G2K4N2"/>
<name>A0A1G2K4N2_9BACT</name>
<accession>A0A1G2K4N2</accession>
<dbReference type="EMBL" id="MHQC01000059">
    <property type="protein sequence ID" value="OGZ93408.1"/>
    <property type="molecule type" value="Genomic_DNA"/>
</dbReference>
<evidence type="ECO:0000313" key="1">
    <source>
        <dbReference type="EMBL" id="OGZ93408.1"/>
    </source>
</evidence>
<organism evidence="1 2">
    <name type="scientific">Candidatus Sungbacteria bacterium RIFCSPHIGHO2_01_FULL_47_32</name>
    <dbReference type="NCBI Taxonomy" id="1802264"/>
    <lineage>
        <taxon>Bacteria</taxon>
        <taxon>Candidatus Sungiibacteriota</taxon>
    </lineage>
</organism>
<dbReference type="Proteomes" id="UP000177152">
    <property type="component" value="Unassembled WGS sequence"/>
</dbReference>
<comment type="caution">
    <text evidence="1">The sequence shown here is derived from an EMBL/GenBank/DDBJ whole genome shotgun (WGS) entry which is preliminary data.</text>
</comment>
<proteinExistence type="predicted"/>
<gene>
    <name evidence="1" type="ORF">A2633_01645</name>
</gene>
<evidence type="ECO:0000313" key="2">
    <source>
        <dbReference type="Proteomes" id="UP000177152"/>
    </source>
</evidence>